<sequence length="630" mass="71879">MKKFLFIHIPKAAGSSVNKLFLDALGLENCAIHLESRSEWRNEEERKNLITQKSFLSGHITFSEFEKKTNFDQYFSFAFLRDPYTHLISHLSWIRKLSDPGQETRFNEHPEYIQNLSKKLFSTNLQSTVELEDLVVNLTPQEFSLLDNVQTRYLRNNNNPRPVDEIDAIDAIKNISKISHIGTMENIDSDLSEISMALVSKKIDKAPIENMNPNSYGLNQDVVKKATRLLNLIKHDLVLYDFVKNKKNGVIKFNQVQKNSYSSGDEFQLFNPFTSKVKSSIYFGKKIECKLLSKQMFERFEPWFWNGDIDINQLEKSGAYNIPETKICFFEDLNLMAHGVLFYEDKILSDPSIHLSPAQLKAGGINPNVFELNNKNIILQKNLRISKITGEAIPISRPGEAVYGHWLVDILPRVILAKHEGYECPLISTIHIPNYARDLLSLIGFDDKNIITYKPAVEYVEIEKAIVPSYLRQESGFSNLMSLTSNAFSAYWSDKSEKKIFVSRGDYNSNQTLVNRAELIQLLEKHGFDIIEPHKLDIKEQISKFSEADLVIGEYGSAMHNTIFCKPNTRVIVLQSATPLPFVQAGLGRALNHPTGFLFGTPSPSHDTVNKGRSFIAPLDELKVILEKYT</sequence>
<feature type="domain" description="Glycosyltransferase 61 catalytic" evidence="1">
    <location>
        <begin position="403"/>
        <end position="572"/>
    </location>
</feature>
<gene>
    <name evidence="2" type="ordered locus">Hneap_1493</name>
</gene>
<organism evidence="2 3">
    <name type="scientific">Halothiobacillus neapolitanus (strain ATCC 23641 / DSM 15147 / CIP 104769 / NCIMB 8539 / c2)</name>
    <name type="common">Thiobacillus neapolitanus</name>
    <dbReference type="NCBI Taxonomy" id="555778"/>
    <lineage>
        <taxon>Bacteria</taxon>
        <taxon>Pseudomonadati</taxon>
        <taxon>Pseudomonadota</taxon>
        <taxon>Gammaproteobacteria</taxon>
        <taxon>Chromatiales</taxon>
        <taxon>Halothiobacillaceae</taxon>
        <taxon>Halothiobacillus</taxon>
    </lineage>
</organism>
<dbReference type="InterPro" id="IPR027417">
    <property type="entry name" value="P-loop_NTPase"/>
</dbReference>
<dbReference type="GO" id="GO:0016757">
    <property type="term" value="F:glycosyltransferase activity"/>
    <property type="evidence" value="ECO:0007669"/>
    <property type="project" value="InterPro"/>
</dbReference>
<evidence type="ECO:0000313" key="3">
    <source>
        <dbReference type="Proteomes" id="UP000009102"/>
    </source>
</evidence>
<dbReference type="GO" id="GO:0016020">
    <property type="term" value="C:membrane"/>
    <property type="evidence" value="ECO:0007669"/>
    <property type="project" value="InterPro"/>
</dbReference>
<dbReference type="InterPro" id="IPR049625">
    <property type="entry name" value="Glyco_transf_61_cat"/>
</dbReference>
<reference evidence="2 3" key="1">
    <citation type="submission" date="2009-10" db="EMBL/GenBank/DDBJ databases">
        <title>Complete sequence of Halothiobacillus neapolitanus c2.</title>
        <authorList>
            <consortium name="US DOE Joint Genome Institute"/>
            <person name="Lucas S."/>
            <person name="Copeland A."/>
            <person name="Lapidus A."/>
            <person name="Glavina del Rio T."/>
            <person name="Tice H."/>
            <person name="Bruce D."/>
            <person name="Goodwin L."/>
            <person name="Pitluck S."/>
            <person name="Davenport K."/>
            <person name="Brettin T."/>
            <person name="Detter J.C."/>
            <person name="Han C."/>
            <person name="Tapia R."/>
            <person name="Larimer F."/>
            <person name="Land M."/>
            <person name="Hauser L."/>
            <person name="Kyrpides N."/>
            <person name="Mikhailova N."/>
            <person name="Kerfeld C."/>
            <person name="Cannon G."/>
            <person name="Heinhort S."/>
        </authorList>
    </citation>
    <scope>NUCLEOTIDE SEQUENCE [LARGE SCALE GENOMIC DNA]</scope>
    <source>
        <strain evidence="3">ATCC 23641 / c2</strain>
    </source>
</reference>
<dbReference type="EMBL" id="CP001801">
    <property type="protein sequence ID" value="ACX96325.1"/>
    <property type="molecule type" value="Genomic_DNA"/>
</dbReference>
<evidence type="ECO:0000313" key="2">
    <source>
        <dbReference type="EMBL" id="ACX96325.1"/>
    </source>
</evidence>
<dbReference type="Pfam" id="PF04577">
    <property type="entry name" value="Glyco_transf_61"/>
    <property type="match status" value="1"/>
</dbReference>
<evidence type="ECO:0000259" key="1">
    <source>
        <dbReference type="Pfam" id="PF04577"/>
    </source>
</evidence>
<dbReference type="Gene3D" id="3.40.50.300">
    <property type="entry name" value="P-loop containing nucleotide triphosphate hydrolases"/>
    <property type="match status" value="1"/>
</dbReference>
<accession>D0L0V2</accession>
<dbReference type="RefSeq" id="WP_012824359.1">
    <property type="nucleotide sequence ID" value="NC_013422.1"/>
</dbReference>
<dbReference type="Proteomes" id="UP000009102">
    <property type="component" value="Chromosome"/>
</dbReference>
<dbReference type="KEGG" id="hna:Hneap_1493"/>
<proteinExistence type="predicted"/>
<name>D0L0V2_HALNC</name>
<dbReference type="InterPro" id="IPR005331">
    <property type="entry name" value="Sulfotransferase"/>
</dbReference>
<keyword evidence="3" id="KW-1185">Reference proteome</keyword>
<dbReference type="OrthoDB" id="288532at2"/>
<protein>
    <submittedName>
        <fullName evidence="2">Capsular polysaccharide biosynthesis protein-like protein</fullName>
    </submittedName>
</protein>
<dbReference type="AlphaFoldDB" id="D0L0V2"/>
<dbReference type="STRING" id="555778.Hneap_1493"/>
<dbReference type="GO" id="GO:0008146">
    <property type="term" value="F:sulfotransferase activity"/>
    <property type="evidence" value="ECO:0007669"/>
    <property type="project" value="InterPro"/>
</dbReference>
<dbReference type="eggNOG" id="COG4421">
    <property type="taxonomic scope" value="Bacteria"/>
</dbReference>
<dbReference type="HOGENOM" id="CLU_433985_0_0_6"/>
<dbReference type="Pfam" id="PF03567">
    <property type="entry name" value="Sulfotransfer_2"/>
    <property type="match status" value="1"/>
</dbReference>